<dbReference type="Pfam" id="PF04909">
    <property type="entry name" value="Amidohydro_2"/>
    <property type="match status" value="1"/>
</dbReference>
<dbReference type="STRING" id="1437425.CSEC_1390"/>
<dbReference type="InterPro" id="IPR006680">
    <property type="entry name" value="Amidohydro-rel"/>
</dbReference>
<dbReference type="OrthoDB" id="9777673at2"/>
<dbReference type="GO" id="GO:0019748">
    <property type="term" value="P:secondary metabolic process"/>
    <property type="evidence" value="ECO:0007669"/>
    <property type="project" value="TreeGrafter"/>
</dbReference>
<dbReference type="PANTHER" id="PTHR21240:SF30">
    <property type="entry name" value="AMIDOHYDROLASE-RELATED DOMAIN-CONTAINING PROTEIN-RELATED"/>
    <property type="match status" value="1"/>
</dbReference>
<dbReference type="EMBL" id="CCEJ010000006">
    <property type="protein sequence ID" value="CDR34209.1"/>
    <property type="molecule type" value="Genomic_DNA"/>
</dbReference>
<dbReference type="GO" id="GO:0005829">
    <property type="term" value="C:cytosol"/>
    <property type="evidence" value="ECO:0007669"/>
    <property type="project" value="TreeGrafter"/>
</dbReference>
<sequence>MKKIALEEHFITPELLPDTQKIDFSAMDPKQAEDFQIRLLDFEDLRIKAMDEAGVEISVLSLTDPGIQGIKDTKSAVAAASKTNAFLAEKISKNPKRFRGFACLAMQDPMSAANELEHCVNQYGFLGALINGQTLGSYLDEEKFLPFWKKTEELNVPIYLHPGNPLHVSESYKNHPELDGPIWGWTAETATHALRLVFSGLFDKFPKIQVILGHMGETLPYLLWRIDSRWGILKKQKELKELPSQYLRNNFYVTSSGMCSNGPLLCALQELGEDRVMFSIDYPYESSNTASQFIEKAPMDKKALEKVCYKNAEQLLKI</sequence>
<dbReference type="Gene3D" id="3.20.20.140">
    <property type="entry name" value="Metal-dependent hydrolases"/>
    <property type="match status" value="1"/>
</dbReference>
<dbReference type="eggNOG" id="COG2159">
    <property type="taxonomic scope" value="Bacteria"/>
</dbReference>
<organism evidence="3 4">
    <name type="scientific">Candidatus Criblamydia sequanensis CRIB-18</name>
    <dbReference type="NCBI Taxonomy" id="1437425"/>
    <lineage>
        <taxon>Bacteria</taxon>
        <taxon>Pseudomonadati</taxon>
        <taxon>Chlamydiota</taxon>
        <taxon>Chlamydiia</taxon>
        <taxon>Parachlamydiales</taxon>
        <taxon>Candidatus Criblamydiaceae</taxon>
        <taxon>Candidatus Criblamydia</taxon>
    </lineage>
</organism>
<dbReference type="SUPFAM" id="SSF51556">
    <property type="entry name" value="Metallo-dependent hydrolases"/>
    <property type="match status" value="1"/>
</dbReference>
<name>A0A090E041_9BACT</name>
<accession>A0A090E041</accession>
<reference evidence="3" key="2">
    <citation type="submission" date="2014-09" db="EMBL/GenBank/DDBJ databases">
        <title>Criblamydia sequanensis harbors a mega-plasmid encoding arsenite resistance.</title>
        <authorList>
            <person name="Bertelli C."/>
            <person name="Goesmann A."/>
            <person name="Greub G."/>
        </authorList>
    </citation>
    <scope>NUCLEOTIDE SEQUENCE [LARGE SCALE GENOMIC DNA]</scope>
    <source>
        <strain evidence="3">CRIB-18</strain>
    </source>
</reference>
<comment type="caution">
    <text evidence="3">The sequence shown here is derived from an EMBL/GenBank/DDBJ whole genome shotgun (WGS) entry which is preliminary data.</text>
</comment>
<protein>
    <submittedName>
        <fullName evidence="3">Amidohydrolase</fullName>
    </submittedName>
</protein>
<evidence type="ECO:0000313" key="4">
    <source>
        <dbReference type="Proteomes" id="UP000031552"/>
    </source>
</evidence>
<dbReference type="AlphaFoldDB" id="A0A090E041"/>
<evidence type="ECO:0000256" key="1">
    <source>
        <dbReference type="ARBA" id="ARBA00023239"/>
    </source>
</evidence>
<dbReference type="Proteomes" id="UP000031552">
    <property type="component" value="Unassembled WGS sequence"/>
</dbReference>
<keyword evidence="4" id="KW-1185">Reference proteome</keyword>
<dbReference type="PANTHER" id="PTHR21240">
    <property type="entry name" value="2-AMINO-3-CARBOXYLMUCONATE-6-SEMIALDEHYDE DECARBOXYLASE"/>
    <property type="match status" value="1"/>
</dbReference>
<evidence type="ECO:0000259" key="2">
    <source>
        <dbReference type="Pfam" id="PF04909"/>
    </source>
</evidence>
<evidence type="ECO:0000313" key="3">
    <source>
        <dbReference type="EMBL" id="CDR34209.1"/>
    </source>
</evidence>
<keyword evidence="1" id="KW-0456">Lyase</keyword>
<feature type="domain" description="Amidohydrolase-related" evidence="2">
    <location>
        <begin position="44"/>
        <end position="317"/>
    </location>
</feature>
<dbReference type="InterPro" id="IPR032466">
    <property type="entry name" value="Metal_Hydrolase"/>
</dbReference>
<gene>
    <name evidence="3" type="ORF">CSEC_1390</name>
</gene>
<dbReference type="InterPro" id="IPR032465">
    <property type="entry name" value="ACMSD"/>
</dbReference>
<dbReference type="RefSeq" id="WP_041017763.1">
    <property type="nucleotide sequence ID" value="NZ_CCEJ010000006.1"/>
</dbReference>
<proteinExistence type="predicted"/>
<reference evidence="3" key="1">
    <citation type="submission" date="2013-12" db="EMBL/GenBank/DDBJ databases">
        <authorList>
            <person name="Linke B."/>
        </authorList>
    </citation>
    <scope>NUCLEOTIDE SEQUENCE [LARGE SCALE GENOMIC DNA]</scope>
    <source>
        <strain evidence="3">CRIB-18</strain>
    </source>
</reference>
<dbReference type="GO" id="GO:0016831">
    <property type="term" value="F:carboxy-lyase activity"/>
    <property type="evidence" value="ECO:0007669"/>
    <property type="project" value="InterPro"/>
</dbReference>
<dbReference type="GO" id="GO:0016787">
    <property type="term" value="F:hydrolase activity"/>
    <property type="evidence" value="ECO:0007669"/>
    <property type="project" value="UniProtKB-KW"/>
</dbReference>